<name>A0A9D3AYR5_9FIRM</name>
<dbReference type="InterPro" id="IPR011004">
    <property type="entry name" value="Trimer_LpxA-like_sf"/>
</dbReference>
<dbReference type="OrthoDB" id="9801456at2"/>
<dbReference type="GO" id="GO:0009001">
    <property type="term" value="F:serine O-acetyltransferase activity"/>
    <property type="evidence" value="ECO:0007669"/>
    <property type="project" value="UniProtKB-EC"/>
</dbReference>
<evidence type="ECO:0000256" key="2">
    <source>
        <dbReference type="ARBA" id="ARBA00022605"/>
    </source>
</evidence>
<dbReference type="GO" id="GO:0008652">
    <property type="term" value="P:amino acid biosynthetic process"/>
    <property type="evidence" value="ECO:0007669"/>
    <property type="project" value="UniProtKB-KW"/>
</dbReference>
<dbReference type="NCBIfam" id="NF041874">
    <property type="entry name" value="EPS_EpsC"/>
    <property type="match status" value="1"/>
</dbReference>
<dbReference type="Gene3D" id="2.160.10.10">
    <property type="entry name" value="Hexapeptide repeat proteins"/>
    <property type="match status" value="1"/>
</dbReference>
<dbReference type="InterPro" id="IPR042122">
    <property type="entry name" value="Ser_AcTrfase_N_sf"/>
</dbReference>
<organism evidence="5 6">
    <name type="scientific">Sporotomaculum syntrophicum</name>
    <dbReference type="NCBI Taxonomy" id="182264"/>
    <lineage>
        <taxon>Bacteria</taxon>
        <taxon>Bacillati</taxon>
        <taxon>Bacillota</taxon>
        <taxon>Clostridia</taxon>
        <taxon>Eubacteriales</taxon>
        <taxon>Desulfallaceae</taxon>
        <taxon>Sporotomaculum</taxon>
    </lineage>
</organism>
<keyword evidence="6" id="KW-1185">Reference proteome</keyword>
<dbReference type="PANTHER" id="PTHR42811">
    <property type="entry name" value="SERINE ACETYLTRANSFERASE"/>
    <property type="match status" value="1"/>
</dbReference>
<gene>
    <name evidence="5" type="primary">cysE</name>
    <name evidence="5" type="ORF">SPSYN_01882</name>
</gene>
<dbReference type="RefSeq" id="WP_161822167.1">
    <property type="nucleotide sequence ID" value="NZ_LSRS01000003.1"/>
</dbReference>
<accession>A0A9D3AYR5</accession>
<keyword evidence="3 5" id="KW-0808">Transferase</keyword>
<keyword evidence="4 5" id="KW-0012">Acyltransferase</keyword>
<dbReference type="InterPro" id="IPR045304">
    <property type="entry name" value="LbH_SAT"/>
</dbReference>
<comment type="caution">
    <text evidence="5">The sequence shown here is derived from an EMBL/GenBank/DDBJ whole genome shotgun (WGS) entry which is preliminary data.</text>
</comment>
<dbReference type="Proteomes" id="UP000798488">
    <property type="component" value="Unassembled WGS sequence"/>
</dbReference>
<evidence type="ECO:0000256" key="3">
    <source>
        <dbReference type="ARBA" id="ARBA00022679"/>
    </source>
</evidence>
<dbReference type="SUPFAM" id="SSF51161">
    <property type="entry name" value="Trimeric LpxA-like enzymes"/>
    <property type="match status" value="1"/>
</dbReference>
<proteinExistence type="predicted"/>
<dbReference type="InterPro" id="IPR053376">
    <property type="entry name" value="Serine_acetyltransferase"/>
</dbReference>
<dbReference type="Gene3D" id="1.10.3130.10">
    <property type="entry name" value="serine acetyltransferase, domain 1"/>
    <property type="match status" value="1"/>
</dbReference>
<comment type="pathway">
    <text evidence="1">Amino-acid biosynthesis; L-cysteine biosynthesis; L-cysteine from L-serine: step 1/2.</text>
</comment>
<evidence type="ECO:0000313" key="5">
    <source>
        <dbReference type="EMBL" id="KAF1085736.1"/>
    </source>
</evidence>
<sequence length="310" mass="34180">MSKLDPQKINNLVESIVAGYRVEPQEALKSFAQPKRDAIIRIILMLRELLFPEYYGQRHLVTTAIQYHIGDLLMHLHEQLHEQIILALEHRPNLNAVGSIADQADEIIYKFLSTIPELRSTIELDVQAAFDGDPAAVDKHEIILAYPGIFAISVYRMAHELHLLSVPLIPRIMTEYAHNVTGIDIHPGATIGKYFFIDHGTGVVIGETTTIGDNVKIYQGVTLGALSPREGQNLRGVKRHPTIEDNVTVYSGTSILGGNTVIGKGATIGSNVFLTKSVPAGTKVSIKIPELMFKGLSPDESSPEYMELDI</sequence>
<dbReference type="EMBL" id="LSRS01000003">
    <property type="protein sequence ID" value="KAF1085736.1"/>
    <property type="molecule type" value="Genomic_DNA"/>
</dbReference>
<evidence type="ECO:0000256" key="1">
    <source>
        <dbReference type="ARBA" id="ARBA00004876"/>
    </source>
</evidence>
<dbReference type="AlphaFoldDB" id="A0A9D3AYR5"/>
<protein>
    <submittedName>
        <fullName evidence="5">Serine acetyltransferase</fullName>
        <ecNumber evidence="5">2.3.1.30</ecNumber>
    </submittedName>
</protein>
<evidence type="ECO:0000256" key="4">
    <source>
        <dbReference type="ARBA" id="ARBA00023315"/>
    </source>
</evidence>
<keyword evidence="2" id="KW-0028">Amino-acid biosynthesis</keyword>
<dbReference type="EC" id="2.3.1.30" evidence="5"/>
<reference evidence="5" key="1">
    <citation type="submission" date="2016-02" db="EMBL/GenBank/DDBJ databases">
        <title>Draft Genome Sequence of Sporotomaculum syntrophicum Strain FB, a Syntrophic Benzoate Degrader.</title>
        <authorList>
            <person name="Nobu M.K."/>
            <person name="Narihiro T."/>
            <person name="Qiu Y.-L."/>
            <person name="Ohashi A."/>
            <person name="Liu W.-T."/>
            <person name="Yuji S."/>
        </authorList>
    </citation>
    <scope>NUCLEOTIDE SEQUENCE</scope>
    <source>
        <strain evidence="5">FB</strain>
    </source>
</reference>
<dbReference type="CDD" id="cd03354">
    <property type="entry name" value="LbH_SAT"/>
    <property type="match status" value="1"/>
</dbReference>
<evidence type="ECO:0000313" key="6">
    <source>
        <dbReference type="Proteomes" id="UP000798488"/>
    </source>
</evidence>